<comment type="caution">
    <text evidence="2">The sequence shown here is derived from an EMBL/GenBank/DDBJ whole genome shotgun (WGS) entry which is preliminary data.</text>
</comment>
<gene>
    <name evidence="2" type="ORF">DLAC_05480</name>
</gene>
<dbReference type="EMBL" id="LODT01000028">
    <property type="protein sequence ID" value="KYQ92889.1"/>
    <property type="molecule type" value="Genomic_DNA"/>
</dbReference>
<organism evidence="2 3">
    <name type="scientific">Tieghemostelium lacteum</name>
    <name type="common">Slime mold</name>
    <name type="synonym">Dictyostelium lacteum</name>
    <dbReference type="NCBI Taxonomy" id="361077"/>
    <lineage>
        <taxon>Eukaryota</taxon>
        <taxon>Amoebozoa</taxon>
        <taxon>Evosea</taxon>
        <taxon>Eumycetozoa</taxon>
        <taxon>Dictyostelia</taxon>
        <taxon>Dictyosteliales</taxon>
        <taxon>Raperosteliaceae</taxon>
        <taxon>Tieghemostelium</taxon>
    </lineage>
</organism>
<feature type="transmembrane region" description="Helical" evidence="1">
    <location>
        <begin position="1896"/>
        <end position="1921"/>
    </location>
</feature>
<keyword evidence="1" id="KW-1133">Transmembrane helix</keyword>
<proteinExistence type="predicted"/>
<keyword evidence="3" id="KW-1185">Reference proteome</keyword>
<name>A0A151ZG45_TIELA</name>
<evidence type="ECO:0000256" key="1">
    <source>
        <dbReference type="SAM" id="Phobius"/>
    </source>
</evidence>
<dbReference type="STRING" id="361077.A0A151ZG45"/>
<keyword evidence="1" id="KW-0812">Transmembrane</keyword>
<reference evidence="2 3" key="1">
    <citation type="submission" date="2015-12" db="EMBL/GenBank/DDBJ databases">
        <title>Dictyostelia acquired genes for synthesis and detection of signals that induce cell-type specialization by lateral gene transfer from prokaryotes.</title>
        <authorList>
            <person name="Gloeckner G."/>
            <person name="Schaap P."/>
        </authorList>
    </citation>
    <scope>NUCLEOTIDE SEQUENCE [LARGE SCALE GENOMIC DNA]</scope>
    <source>
        <strain evidence="2 3">TK</strain>
    </source>
</reference>
<keyword evidence="1" id="KW-0472">Membrane</keyword>
<dbReference type="Proteomes" id="UP000076078">
    <property type="component" value="Unassembled WGS sequence"/>
</dbReference>
<accession>A0A151ZG45</accession>
<protein>
    <submittedName>
        <fullName evidence="2">Uncharacterized protein</fullName>
    </submittedName>
</protein>
<sequence length="1955" mass="222788">MKVYLMSKLVNLKEIRYDITFRQNDEWNIKLPTNLPRLEFLGILLRKYDEDVYGDCQKIFQGLDKCGHRGWENIRKLFFYGFKIVNRDEKDYIKFLSMISILSHEIRDYVLPKMPRYFINGNWGIDKKYLNGIYPLKIRYHWNDKNAQLFDNPVFCHSVKSTNFGWHERSTDHKFMNEDLMSKLVNLKEIQYDITFRQNDEWDIKLPTNLPRLESLDILLRKYDEDVYGDCQKIFQGLDKCGPRGWENIRKLFFYGYMEYRHIDLIPVYFRNVKSLAFQSVTLNEQTLVEILPQMVLKTLKLIRVNLSNESENIDRIISTFCQSKTLKDVEIENGNYSTSRLIDSLNSNHSIKSFILDGSRDVDPLHSPQNLTITNQTLESLFIPFYEDDVSNIPLESQWQSVSSITEFNLRSQHLPKAEYLLKYHPKCTSISYRSTTLEFVNMTEFIKSNNPNVHTLALDYINRNSLLPNEYIQSLTMNNFISILHLPETRFKDFIILMDRMKSLTKLNVSHVNQWDIVEFQRSMIEAKNLKFLNLNSIVFSKEGVDLSDDYEDDDIDDDDDCKHRESTSQFLKSLCKIIDANQNLSFLRIPARDGDQLPVEDLELFQQAIERNYQHLKYIYIWNPSIHNILYKYMIDHYQYYNQSDVLLVITCQNVKSQICDSANWTNYNIFRGGLCGYTVFVNPLDFTTDSFNYVTISPSVPRYYQTNYMDYVFILEGNQQYNFNFTYRGGACSKLVPFSLTTNYFDLDIQHAQCIGGYGKFRFSSDSVAINYTLTGMNEFVTVQSPYTDKWVYLPQGSTDLTIQRLNSNCGPESIPIDIVSAGTLNGLDYDFTQTCPMTLVIHNYREYTQITVQQGNTTVQGEHGIYEVIPDQSYQVTMLSSACYQQVITIKSPLLVPSSISFQQRGSCPDPAKGTIICTDPAINSSIQSIIYNNATYQVGVEFNLVEEYYVTVTLCQGQVALYPTIFNSWEGLPLTHTVVYPRNCDDEASVTLHYTADLDLIVVIPEGPSVTIDNRSFNLPYDYWGNYDVIDRSGCYFSDYRLSVEIPRPVSNLVTSDNDICFTNYTIYFANHMLYQEMYVNFKQEILYVEDGYLTIPKSQYLLTFTDQCGNRGEMQIGNPDASNINVKDMVKFYMNWVEIAPCDGSKPATLRLTPYTDAYGNGTTYQVVGNPGSYYYDYYVKNDCQYYFEYQIPEVYTPITTVPQWISSTCSYVSNASLANVGNFTGLQKLVIDGVDYPVASGVLGGLPSGQHEISFVYSSQKCNSTSNYTIPTASTFAPDITLTLPTYCQDLTPVKPNIDGKIVINNIADMDPEFGLFYYGGSGTDQAVQITEVSAGEYINLQSGYYVFTFSHNTSCSGSVNILLADMDTSYFTTKTLISPTCNGDGLVSLTSSNSKVPVSYLDVDMGSRGASNHVYLNNSELINVNIGVNTILLKPNSGHLPYQACRYRINFNATYMDPKITITQLSNYLSVDQSPNNVGYTISVNSLNSHVSIYRIDSDYSPVLAPGTIIGNTTSFYTWMPAMLKNIQPVSITLNIFWNNYCQKTFDFEYKASSPIPIVEYSKECENPNTMIVKFTNYQLFGSSQLSYSDGEPCLPNTNGVFTIDYMAWTSYNLEYVDLISNQLKSYSFTPDFDNNRANSQFEYEITNNIEITNQDEKCLGSKNGTISIKSSNSDYYYQIVNSRGINQESLDSYNFENLNVGQYQINQLSRSVPYCIRSRIVNLGGEDPVLESVTDNICDSSESVGSLHLSTSYPSFNITYNLGSLGNSTTGEYLDLAIGTYNATAQIFDFFCPRIIESPFSITSSPLTFESSCESILVSIPDDGTDSNQTIIAYFSNNIQEQFTGEGILELTDLSSNQYELIVVTSRCNVTKQFNIEACSNKKSNVGLIVGLVIGLGVPALIGGFALAYYLKKRKSPFKPPPLEKIKMSTVSIFTGGKVNKLDEF</sequence>
<evidence type="ECO:0000313" key="3">
    <source>
        <dbReference type="Proteomes" id="UP000076078"/>
    </source>
</evidence>
<dbReference type="SUPFAM" id="SSF52047">
    <property type="entry name" value="RNI-like"/>
    <property type="match status" value="1"/>
</dbReference>
<dbReference type="InParanoid" id="A0A151ZG45"/>
<evidence type="ECO:0000313" key="2">
    <source>
        <dbReference type="EMBL" id="KYQ92889.1"/>
    </source>
</evidence>